<reference evidence="1" key="2">
    <citation type="submission" date="2013-04" db="UniProtKB">
        <authorList>
            <consortium name="EnsemblPlants"/>
        </authorList>
    </citation>
    <scope>IDENTIFICATION</scope>
</reference>
<evidence type="ECO:0000313" key="1">
    <source>
        <dbReference type="EnsemblPlants" id="OB09G18770.1"/>
    </source>
</evidence>
<accession>J3MXZ8</accession>
<protein>
    <submittedName>
        <fullName evidence="1">Uncharacterized protein</fullName>
    </submittedName>
</protein>
<keyword evidence="2" id="KW-1185">Reference proteome</keyword>
<organism evidence="1">
    <name type="scientific">Oryza brachyantha</name>
    <name type="common">malo sina</name>
    <dbReference type="NCBI Taxonomy" id="4533"/>
    <lineage>
        <taxon>Eukaryota</taxon>
        <taxon>Viridiplantae</taxon>
        <taxon>Streptophyta</taxon>
        <taxon>Embryophyta</taxon>
        <taxon>Tracheophyta</taxon>
        <taxon>Spermatophyta</taxon>
        <taxon>Magnoliopsida</taxon>
        <taxon>Liliopsida</taxon>
        <taxon>Poales</taxon>
        <taxon>Poaceae</taxon>
        <taxon>BOP clade</taxon>
        <taxon>Oryzoideae</taxon>
        <taxon>Oryzeae</taxon>
        <taxon>Oryzinae</taxon>
        <taxon>Oryza</taxon>
    </lineage>
</organism>
<name>J3MXZ8_ORYBR</name>
<dbReference type="EnsemblPlants" id="OB09G18770.1">
    <property type="protein sequence ID" value="OB09G18770.1"/>
    <property type="gene ID" value="OB09G18770"/>
</dbReference>
<evidence type="ECO:0000313" key="2">
    <source>
        <dbReference type="Proteomes" id="UP000006038"/>
    </source>
</evidence>
<reference evidence="1" key="1">
    <citation type="journal article" date="2013" name="Nat. Commun.">
        <title>Whole-genome sequencing of Oryza brachyantha reveals mechanisms underlying Oryza genome evolution.</title>
        <authorList>
            <person name="Chen J."/>
            <person name="Huang Q."/>
            <person name="Gao D."/>
            <person name="Wang J."/>
            <person name="Lang Y."/>
            <person name="Liu T."/>
            <person name="Li B."/>
            <person name="Bai Z."/>
            <person name="Luis Goicoechea J."/>
            <person name="Liang C."/>
            <person name="Chen C."/>
            <person name="Zhang W."/>
            <person name="Sun S."/>
            <person name="Liao Y."/>
            <person name="Zhang X."/>
            <person name="Yang L."/>
            <person name="Song C."/>
            <person name="Wang M."/>
            <person name="Shi J."/>
            <person name="Liu G."/>
            <person name="Liu J."/>
            <person name="Zhou H."/>
            <person name="Zhou W."/>
            <person name="Yu Q."/>
            <person name="An N."/>
            <person name="Chen Y."/>
            <person name="Cai Q."/>
            <person name="Wang B."/>
            <person name="Liu B."/>
            <person name="Min J."/>
            <person name="Huang Y."/>
            <person name="Wu H."/>
            <person name="Li Z."/>
            <person name="Zhang Y."/>
            <person name="Yin Y."/>
            <person name="Song W."/>
            <person name="Jiang J."/>
            <person name="Jackson S.A."/>
            <person name="Wing R.A."/>
            <person name="Wang J."/>
            <person name="Chen M."/>
        </authorList>
    </citation>
    <scope>NUCLEOTIDE SEQUENCE [LARGE SCALE GENOMIC DNA]</scope>
    <source>
        <strain evidence="1">cv. IRGC 101232</strain>
    </source>
</reference>
<dbReference type="Gramene" id="OB09G18770.1">
    <property type="protein sequence ID" value="OB09G18770.1"/>
    <property type="gene ID" value="OB09G18770"/>
</dbReference>
<dbReference type="HOGENOM" id="CLU_2296064_0_0_1"/>
<sequence length="101" mass="11077">MSPVSWYLTLYNGINSRLLSVMLSRESPIGSKQQKDSMHVTISKPCLAFRSACSSGRKTQEKIALANLAACSSVYLSPCVILMGETRSDSEVDEDDAWRAS</sequence>
<dbReference type="AlphaFoldDB" id="J3MXZ8"/>
<proteinExistence type="predicted"/>
<dbReference type="Proteomes" id="UP000006038">
    <property type="component" value="Chromosome 9"/>
</dbReference>